<organism evidence="1">
    <name type="scientific">mine drainage metagenome</name>
    <dbReference type="NCBI Taxonomy" id="410659"/>
    <lineage>
        <taxon>unclassified sequences</taxon>
        <taxon>metagenomes</taxon>
        <taxon>ecological metagenomes</taxon>
    </lineage>
</organism>
<sequence length="115" mass="12084">TSATSHPWPYLVCGGLQDNNAWCGASSDYDRGGLTGAQDWFYVSGGDGQYVVPAPSDAGMIYATTDDGYATVLNRATGFRRGINPYQRDELAGLLLSGKPPYAQKSDSTGRPGGG</sequence>
<reference evidence="1" key="1">
    <citation type="submission" date="2013-08" db="EMBL/GenBank/DDBJ databases">
        <authorList>
            <person name="Mendez C."/>
            <person name="Richter M."/>
            <person name="Ferrer M."/>
            <person name="Sanchez J."/>
        </authorList>
    </citation>
    <scope>NUCLEOTIDE SEQUENCE</scope>
</reference>
<dbReference type="EMBL" id="AUZZ01010329">
    <property type="protein sequence ID" value="EQD30189.1"/>
    <property type="molecule type" value="Genomic_DNA"/>
</dbReference>
<evidence type="ECO:0000313" key="1">
    <source>
        <dbReference type="EMBL" id="EQD30189.1"/>
    </source>
</evidence>
<name>T0ZNA1_9ZZZZ</name>
<protein>
    <submittedName>
        <fullName evidence="1">Uncharacterized protein</fullName>
    </submittedName>
</protein>
<feature type="non-terminal residue" evidence="1">
    <location>
        <position position="115"/>
    </location>
</feature>
<gene>
    <name evidence="1" type="ORF">B2A_14246</name>
</gene>
<dbReference type="AlphaFoldDB" id="T0ZNA1"/>
<accession>T0ZNA1</accession>
<feature type="non-terminal residue" evidence="1">
    <location>
        <position position="1"/>
    </location>
</feature>
<proteinExistence type="predicted"/>
<reference evidence="1" key="2">
    <citation type="journal article" date="2014" name="ISME J.">
        <title>Microbial stratification in low pH oxic and suboxic macroscopic growths along an acid mine drainage.</title>
        <authorList>
            <person name="Mendez-Garcia C."/>
            <person name="Mesa V."/>
            <person name="Sprenger R.R."/>
            <person name="Richter M."/>
            <person name="Diez M.S."/>
            <person name="Solano J."/>
            <person name="Bargiela R."/>
            <person name="Golyshina O.V."/>
            <person name="Manteca A."/>
            <person name="Ramos J.L."/>
            <person name="Gallego J.R."/>
            <person name="Llorente I."/>
            <person name="Martins Dos Santos V.A."/>
            <person name="Jensen O.N."/>
            <person name="Pelaez A.I."/>
            <person name="Sanchez J."/>
            <person name="Ferrer M."/>
        </authorList>
    </citation>
    <scope>NUCLEOTIDE SEQUENCE</scope>
</reference>
<comment type="caution">
    <text evidence="1">The sequence shown here is derived from an EMBL/GenBank/DDBJ whole genome shotgun (WGS) entry which is preliminary data.</text>
</comment>